<proteinExistence type="inferred from homology"/>
<evidence type="ECO:0000313" key="3">
    <source>
        <dbReference type="EMBL" id="MBP1046154.1"/>
    </source>
</evidence>
<accession>A0ABS4CHQ2</accession>
<evidence type="ECO:0000256" key="1">
    <source>
        <dbReference type="ARBA" id="ARBA00034117"/>
    </source>
</evidence>
<feature type="domain" description="LXG" evidence="2">
    <location>
        <begin position="1"/>
        <end position="226"/>
    </location>
</feature>
<keyword evidence="4" id="KW-1185">Reference proteome</keyword>
<dbReference type="Pfam" id="PF04740">
    <property type="entry name" value="LXG"/>
    <property type="match status" value="1"/>
</dbReference>
<comment type="caution">
    <text evidence="3">The sequence shown here is derived from an EMBL/GenBank/DDBJ whole genome shotgun (WGS) entry which is preliminary data.</text>
</comment>
<dbReference type="RefSeq" id="WP_209556974.1">
    <property type="nucleotide sequence ID" value="NZ_JAEDXU010000003.1"/>
</dbReference>
<organism evidence="3 4">
    <name type="scientific">Enterococcus larvae</name>
    <dbReference type="NCBI Taxonomy" id="2794352"/>
    <lineage>
        <taxon>Bacteria</taxon>
        <taxon>Bacillati</taxon>
        <taxon>Bacillota</taxon>
        <taxon>Bacilli</taxon>
        <taxon>Lactobacillales</taxon>
        <taxon>Enterococcaceae</taxon>
        <taxon>Enterococcus</taxon>
    </lineage>
</organism>
<evidence type="ECO:0000313" key="4">
    <source>
        <dbReference type="Proteomes" id="UP000673375"/>
    </source>
</evidence>
<dbReference type="Pfam" id="PF15607">
    <property type="entry name" value="Ntox44"/>
    <property type="match status" value="1"/>
</dbReference>
<comment type="similarity">
    <text evidence="1">In the N-terminal section; belongs to the LXG family.</text>
</comment>
<sequence length="447" mass="50291">MGLKLKVSEINGYLNQINSSLNSKNEGLAKILQGMFNFADATELTGDAWSAAKNYVESAHIPLLRGQIRANDEIMNDNLIFASRISKKFESGAEVNEDAINRIIECLEKQKQSIFYKNSLLENSPSFGSRNVNTDLYIGPINNQLYTLKNEIQSLHELESSCVGLYTTADSLLNNVNQGLSALSSTSCFNDSNGMYSTANLKLDWAKNINKEWKENFVLPYSYAKEVQKIKDDKNLSSIQKANRIAGIYEDFLYLQAKDAFDEYDKVRKDYGEKEDQKSKDIMEAAESKLAERLKEIDIDIKAVARKLGDDAIEVSGKNSLNYIRFIDMVNTKRPLDLKSRVWGDSNYSIWSRGWTKEIEDRRDYLGNYLFGYYGQGALLLNGETLKMGAGIAQIISDAFGGDFKKLALSGLGGPLVWAMTDYGDNPEDGIMVQEGIDDFKKYNKNN</sequence>
<dbReference type="InterPro" id="IPR006829">
    <property type="entry name" value="LXG_dom"/>
</dbReference>
<name>A0ABS4CHQ2_9ENTE</name>
<dbReference type="Proteomes" id="UP000673375">
    <property type="component" value="Unassembled WGS sequence"/>
</dbReference>
<gene>
    <name evidence="3" type="ORF">I6N96_07650</name>
</gene>
<dbReference type="EMBL" id="JAEDXU010000003">
    <property type="protein sequence ID" value="MBP1046154.1"/>
    <property type="molecule type" value="Genomic_DNA"/>
</dbReference>
<reference evidence="3 4" key="1">
    <citation type="submission" date="2020-12" db="EMBL/GenBank/DDBJ databases">
        <title>Vagococcus allomyrinae sp. nov. and Enterococcus lavae sp. nov., isolated from the larvae of Allomyrina dichotoma.</title>
        <authorList>
            <person name="Lee S.D."/>
        </authorList>
    </citation>
    <scope>NUCLEOTIDE SEQUENCE [LARGE SCALE GENOMIC DNA]</scope>
    <source>
        <strain evidence="3 4">BWM-S5</strain>
    </source>
</reference>
<protein>
    <recommendedName>
        <fullName evidence="2">LXG domain-containing protein</fullName>
    </recommendedName>
</protein>
<evidence type="ECO:0000259" key="2">
    <source>
        <dbReference type="PROSITE" id="PS51756"/>
    </source>
</evidence>
<dbReference type="InterPro" id="IPR028946">
    <property type="entry name" value="Ntox44"/>
</dbReference>
<dbReference type="PROSITE" id="PS51756">
    <property type="entry name" value="LXG"/>
    <property type="match status" value="1"/>
</dbReference>